<evidence type="ECO:0000313" key="2">
    <source>
        <dbReference type="EMBL" id="HIR08916.1"/>
    </source>
</evidence>
<keyword evidence="1" id="KW-0472">Membrane</keyword>
<feature type="transmembrane region" description="Helical" evidence="1">
    <location>
        <begin position="36"/>
        <end position="55"/>
    </location>
</feature>
<evidence type="ECO:0000313" key="3">
    <source>
        <dbReference type="Proteomes" id="UP000824258"/>
    </source>
</evidence>
<keyword evidence="1" id="KW-1133">Transmembrane helix</keyword>
<dbReference type="EMBL" id="DVGD01000021">
    <property type="protein sequence ID" value="HIR08916.1"/>
    <property type="molecule type" value="Genomic_DNA"/>
</dbReference>
<dbReference type="GO" id="GO:0030436">
    <property type="term" value="P:asexual sporulation"/>
    <property type="evidence" value="ECO:0007669"/>
    <property type="project" value="InterPro"/>
</dbReference>
<dbReference type="AlphaFoldDB" id="A0A9D1A6L2"/>
<dbReference type="GO" id="GO:0006508">
    <property type="term" value="P:proteolysis"/>
    <property type="evidence" value="ECO:0007669"/>
    <property type="project" value="InterPro"/>
</dbReference>
<reference evidence="2" key="2">
    <citation type="journal article" date="2021" name="PeerJ">
        <title>Extensive microbial diversity within the chicken gut microbiome revealed by metagenomics and culture.</title>
        <authorList>
            <person name="Gilroy R."/>
            <person name="Ravi A."/>
            <person name="Getino M."/>
            <person name="Pursley I."/>
            <person name="Horton D.L."/>
            <person name="Alikhan N.F."/>
            <person name="Baker D."/>
            <person name="Gharbi K."/>
            <person name="Hall N."/>
            <person name="Watson M."/>
            <person name="Adriaenssens E.M."/>
            <person name="Foster-Nyarko E."/>
            <person name="Jarju S."/>
            <person name="Secka A."/>
            <person name="Antonio M."/>
            <person name="Oren A."/>
            <person name="Chaudhuri R.R."/>
            <person name="La Ragione R."/>
            <person name="Hildebrand F."/>
            <person name="Pallen M.J."/>
        </authorList>
    </citation>
    <scope>NUCLEOTIDE SEQUENCE</scope>
    <source>
        <strain evidence="2">ChiHjej9B8-7071</strain>
    </source>
</reference>
<gene>
    <name evidence="2" type="ORF">IAA70_00770</name>
</gene>
<accession>A0A9D1A6L2</accession>
<reference evidence="2" key="1">
    <citation type="submission" date="2020-10" db="EMBL/GenBank/DDBJ databases">
        <authorList>
            <person name="Gilroy R."/>
        </authorList>
    </citation>
    <scope>NUCLEOTIDE SEQUENCE</scope>
    <source>
        <strain evidence="2">ChiHjej9B8-7071</strain>
    </source>
</reference>
<proteinExistence type="predicted"/>
<protein>
    <submittedName>
        <fullName evidence="2">Sigma-E processing peptidase SpoIIGA</fullName>
    </submittedName>
</protein>
<feature type="transmembrane region" description="Helical" evidence="1">
    <location>
        <begin position="6"/>
        <end position="24"/>
    </location>
</feature>
<dbReference type="Proteomes" id="UP000824258">
    <property type="component" value="Unassembled WGS sequence"/>
</dbReference>
<name>A0A9D1A6L2_9FIRM</name>
<evidence type="ECO:0000256" key="1">
    <source>
        <dbReference type="SAM" id="Phobius"/>
    </source>
</evidence>
<organism evidence="2 3">
    <name type="scientific">Candidatus Avoscillospira stercoripullorum</name>
    <dbReference type="NCBI Taxonomy" id="2840709"/>
    <lineage>
        <taxon>Bacteria</taxon>
        <taxon>Bacillati</taxon>
        <taxon>Bacillota</taxon>
        <taxon>Clostridia</taxon>
        <taxon>Eubacteriales</taxon>
        <taxon>Oscillospiraceae</taxon>
        <taxon>Oscillospiraceae incertae sedis</taxon>
        <taxon>Candidatus Avoscillospira</taxon>
    </lineage>
</organism>
<keyword evidence="1" id="KW-0812">Transmembrane</keyword>
<comment type="caution">
    <text evidence="2">The sequence shown here is derived from an EMBL/GenBank/DDBJ whole genome shotgun (WGS) entry which is preliminary data.</text>
</comment>
<feature type="transmembrane region" description="Helical" evidence="1">
    <location>
        <begin position="119"/>
        <end position="142"/>
    </location>
</feature>
<sequence>MTVYVDLLFGLNTFLNYLLLRGAAAMGGVGKRTGRLVGAAAVGGLYAVLTLLPGLAVLAKLPGQAAAAAAMVVLAFGWRKSSVKQGLYFLALSFALSGVVLLAVQLLEPDLKLLGGRAYYAVSTPALLLLAALSYGLAALVLQGVGRHTGGDLTDLTLTLGERTVTLRALRDTGNTLRDPLTGEGVVVAGRDALGALLPGSKVTEGELRDPAALLPRLARQFPGVRLRLVPFHAVGVEAGLLLALRCWAGKRPVLVAFSPTAVGGQGPYNALLGGQEA</sequence>
<dbReference type="InterPro" id="IPR005081">
    <property type="entry name" value="SpoIIGA"/>
</dbReference>
<dbReference type="Pfam" id="PF03419">
    <property type="entry name" value="Peptidase_U4"/>
    <property type="match status" value="1"/>
</dbReference>
<dbReference type="GO" id="GO:0004190">
    <property type="term" value="F:aspartic-type endopeptidase activity"/>
    <property type="evidence" value="ECO:0007669"/>
    <property type="project" value="InterPro"/>
</dbReference>
<feature type="transmembrane region" description="Helical" evidence="1">
    <location>
        <begin position="87"/>
        <end position="107"/>
    </location>
</feature>